<reference evidence="2 3" key="1">
    <citation type="journal article" date="2024" name="G3 (Bethesda)">
        <title>Genome assembly of Hibiscus sabdariffa L. provides insights into metabolisms of medicinal natural products.</title>
        <authorList>
            <person name="Kim T."/>
        </authorList>
    </citation>
    <scope>NUCLEOTIDE SEQUENCE [LARGE SCALE GENOMIC DNA]</scope>
    <source>
        <strain evidence="2">TK-2024</strain>
        <tissue evidence="2">Old leaves</tissue>
    </source>
</reference>
<keyword evidence="3" id="KW-1185">Reference proteome</keyword>
<dbReference type="EMBL" id="JBBPBM010000125">
    <property type="protein sequence ID" value="KAK8505566.1"/>
    <property type="molecule type" value="Genomic_DNA"/>
</dbReference>
<evidence type="ECO:0000313" key="3">
    <source>
        <dbReference type="Proteomes" id="UP001472677"/>
    </source>
</evidence>
<evidence type="ECO:0000313" key="2">
    <source>
        <dbReference type="EMBL" id="KAK8505566.1"/>
    </source>
</evidence>
<name>A0ABR2BEJ7_9ROSI</name>
<dbReference type="Proteomes" id="UP001472677">
    <property type="component" value="Unassembled WGS sequence"/>
</dbReference>
<accession>A0ABR2BEJ7</accession>
<protein>
    <submittedName>
        <fullName evidence="2">Uncharacterized protein</fullName>
    </submittedName>
</protein>
<keyword evidence="1" id="KW-1133">Transmembrane helix</keyword>
<comment type="caution">
    <text evidence="2">The sequence shown here is derived from an EMBL/GenBank/DDBJ whole genome shotgun (WGS) entry which is preliminary data.</text>
</comment>
<keyword evidence="1" id="KW-0812">Transmembrane</keyword>
<proteinExistence type="predicted"/>
<organism evidence="2 3">
    <name type="scientific">Hibiscus sabdariffa</name>
    <name type="common">roselle</name>
    <dbReference type="NCBI Taxonomy" id="183260"/>
    <lineage>
        <taxon>Eukaryota</taxon>
        <taxon>Viridiplantae</taxon>
        <taxon>Streptophyta</taxon>
        <taxon>Embryophyta</taxon>
        <taxon>Tracheophyta</taxon>
        <taxon>Spermatophyta</taxon>
        <taxon>Magnoliopsida</taxon>
        <taxon>eudicotyledons</taxon>
        <taxon>Gunneridae</taxon>
        <taxon>Pentapetalae</taxon>
        <taxon>rosids</taxon>
        <taxon>malvids</taxon>
        <taxon>Malvales</taxon>
        <taxon>Malvaceae</taxon>
        <taxon>Malvoideae</taxon>
        <taxon>Hibiscus</taxon>
    </lineage>
</organism>
<sequence>MHAAEHWKERLVVPKGWYVGLEIPSSLVFLFIKAFQRALKRRQRNPFLFISPLSRPSQRRVRPLLIASPSRHPTFSLLFAQSSTDSIITWEMGVKDWAFWLGLGTDRAWV</sequence>
<evidence type="ECO:0000256" key="1">
    <source>
        <dbReference type="SAM" id="Phobius"/>
    </source>
</evidence>
<feature type="transmembrane region" description="Helical" evidence="1">
    <location>
        <begin position="16"/>
        <end position="35"/>
    </location>
</feature>
<keyword evidence="1" id="KW-0472">Membrane</keyword>
<gene>
    <name evidence="2" type="ORF">V6N12_038307</name>
</gene>